<evidence type="ECO:0000256" key="2">
    <source>
        <dbReference type="ARBA" id="ARBA00002695"/>
    </source>
</evidence>
<dbReference type="CDD" id="cd01577">
    <property type="entry name" value="IPMI_Swivel"/>
    <property type="match status" value="1"/>
</dbReference>
<evidence type="ECO:0000256" key="5">
    <source>
        <dbReference type="ARBA" id="ARBA00011271"/>
    </source>
</evidence>
<dbReference type="InterPro" id="IPR033940">
    <property type="entry name" value="IPMI_Swivel"/>
</dbReference>
<comment type="catalytic activity">
    <reaction evidence="1">
        <text>(2R,3S)-3-isopropylmalate = (2S)-2-isopropylmalate</text>
        <dbReference type="Rhea" id="RHEA:32287"/>
        <dbReference type="ChEBI" id="CHEBI:1178"/>
        <dbReference type="ChEBI" id="CHEBI:35121"/>
        <dbReference type="EC" id="4.2.1.33"/>
    </reaction>
</comment>
<evidence type="ECO:0000256" key="4">
    <source>
        <dbReference type="ARBA" id="ARBA00009845"/>
    </source>
</evidence>
<dbReference type="Proteomes" id="UP000035037">
    <property type="component" value="Unassembled WGS sequence"/>
</dbReference>
<dbReference type="PANTHER" id="PTHR43345:SF5">
    <property type="entry name" value="3-ISOPROPYLMALATE DEHYDRATASE SMALL SUBUNIT"/>
    <property type="match status" value="1"/>
</dbReference>
<evidence type="ECO:0000256" key="12">
    <source>
        <dbReference type="ARBA" id="ARBA00031631"/>
    </source>
</evidence>
<comment type="similarity">
    <text evidence="4">Belongs to the LeuD family. LeuD type 1 subfamily.</text>
</comment>
<keyword evidence="11" id="KW-0100">Branched-chain amino acid biosynthesis</keyword>
<dbReference type="InterPro" id="IPR000573">
    <property type="entry name" value="AconitaseA/IPMdHydase_ssu_swvl"/>
</dbReference>
<keyword evidence="15" id="KW-0413">Isomerase</keyword>
<evidence type="ECO:0000256" key="10">
    <source>
        <dbReference type="ARBA" id="ARBA00023239"/>
    </source>
</evidence>
<dbReference type="UniPathway" id="UPA00048">
    <property type="reaction ID" value="UER00071"/>
</dbReference>
<evidence type="ECO:0000256" key="9">
    <source>
        <dbReference type="ARBA" id="ARBA00022605"/>
    </source>
</evidence>
<dbReference type="GO" id="GO:0016853">
    <property type="term" value="F:isomerase activity"/>
    <property type="evidence" value="ECO:0007669"/>
    <property type="project" value="UniProtKB-KW"/>
</dbReference>
<dbReference type="Gene3D" id="3.20.19.10">
    <property type="entry name" value="Aconitase, domain 4"/>
    <property type="match status" value="1"/>
</dbReference>
<dbReference type="Pfam" id="PF00694">
    <property type="entry name" value="Aconitase_C"/>
    <property type="match status" value="1"/>
</dbReference>
<reference evidence="15 16" key="1">
    <citation type="submission" date="2015-02" db="EMBL/GenBank/DDBJ databases">
        <authorList>
            <person name="Slaby B."/>
            <person name="Hentschel U."/>
        </authorList>
    </citation>
    <scope>NUCLEOTIDE SEQUENCE [LARGE SCALE GENOMIC DNA]</scope>
    <source>
        <strain evidence="15">15L</strain>
    </source>
</reference>
<feature type="domain" description="Aconitase A/isopropylmalate dehydratase small subunit swivel" evidence="14">
    <location>
        <begin position="6"/>
        <end position="114"/>
    </location>
</feature>
<dbReference type="STRING" id="431041.FLM9_302"/>
<evidence type="ECO:0000313" key="16">
    <source>
        <dbReference type="Proteomes" id="UP000035037"/>
    </source>
</evidence>
<keyword evidence="9" id="KW-0028">Amino-acid biosynthesis</keyword>
<sequence>MTTAPITMVEGKAIALPGHDIDTDRIIPARFLKSISFAGLGNHVFADDRAAAGGDHPFDRREHQGARILVVNRNFGCGSSREHAPRSLQRWGIAAVIGESFAEIFASNCLALGMPCLRGETGTVEDIQQLVQEQPGVHFCLTLEAPTLRGLDRHWPLTMENGPQTMLLNGCWDATGLLLSHDDRLRRTALQLPYLNDFALSN</sequence>
<comment type="caution">
    <text evidence="15">The sequence shown here is derived from an EMBL/GenBank/DDBJ whole genome shotgun (WGS) entry which is preliminary data.</text>
</comment>
<dbReference type="PATRIC" id="fig|1608419.3.peg.555"/>
<evidence type="ECO:0000313" key="15">
    <source>
        <dbReference type="EMBL" id="KKZ11446.1"/>
    </source>
</evidence>
<comment type="subunit">
    <text evidence="5">Heterodimer of LeuC and LeuD.</text>
</comment>
<protein>
    <recommendedName>
        <fullName evidence="7">3-isopropylmalate dehydratase small subunit</fullName>
        <ecNumber evidence="6">4.2.1.33</ecNumber>
    </recommendedName>
    <alternativeName>
        <fullName evidence="12">Alpha-IPM isomerase</fullName>
    </alternativeName>
    <alternativeName>
        <fullName evidence="13">Isopropylmalate isomerase</fullName>
    </alternativeName>
</protein>
<dbReference type="EC" id="4.2.1.33" evidence="6"/>
<gene>
    <name evidence="15" type="ORF">TQ37_07185</name>
</gene>
<comment type="function">
    <text evidence="2">Catalyzes the isomerization between 2-isopropylmalate and 3-isopropylmalate, via the formation of 2-isopropylmaleate.</text>
</comment>
<dbReference type="SUPFAM" id="SSF52016">
    <property type="entry name" value="LeuD/IlvD-like"/>
    <property type="match status" value="1"/>
</dbReference>
<evidence type="ECO:0000256" key="8">
    <source>
        <dbReference type="ARBA" id="ARBA00022430"/>
    </source>
</evidence>
<reference evidence="15 16" key="2">
    <citation type="submission" date="2015-05" db="EMBL/GenBank/DDBJ databases">
        <title>Lifestyle Evolution in Cyanobacterial Symbionts of Sponges.</title>
        <authorList>
            <person name="Burgsdorf I."/>
            <person name="Slaby B.M."/>
            <person name="Handley K.M."/>
            <person name="Haber M."/>
            <person name="Blom J."/>
            <person name="Marshall C.W."/>
            <person name="Gilbert J.A."/>
            <person name="Hentschel U."/>
            <person name="Steindler L."/>
        </authorList>
    </citation>
    <scope>NUCLEOTIDE SEQUENCE [LARGE SCALE GENOMIC DNA]</scope>
    <source>
        <strain evidence="15">15L</strain>
    </source>
</reference>
<evidence type="ECO:0000256" key="6">
    <source>
        <dbReference type="ARBA" id="ARBA00011998"/>
    </source>
</evidence>
<dbReference type="NCBIfam" id="NF002458">
    <property type="entry name" value="PRK01641.1"/>
    <property type="match status" value="1"/>
</dbReference>
<organism evidence="15 16">
    <name type="scientific">Candidatus Synechococcus spongiarum 15L</name>
    <dbReference type="NCBI Taxonomy" id="1608419"/>
    <lineage>
        <taxon>Bacteria</taxon>
        <taxon>Bacillati</taxon>
        <taxon>Cyanobacteriota</taxon>
        <taxon>Cyanophyceae</taxon>
        <taxon>Synechococcales</taxon>
        <taxon>Synechococcaceae</taxon>
        <taxon>Synechococcus</taxon>
    </lineage>
</organism>
<comment type="pathway">
    <text evidence="3">Amino-acid biosynthesis; L-leucine biosynthesis; L-leucine from 3-methyl-2-oxobutanoate: step 2/4.</text>
</comment>
<dbReference type="NCBIfam" id="TIGR00171">
    <property type="entry name" value="leuD"/>
    <property type="match status" value="1"/>
</dbReference>
<evidence type="ECO:0000256" key="13">
    <source>
        <dbReference type="ARBA" id="ARBA00033368"/>
    </source>
</evidence>
<dbReference type="AlphaFoldDB" id="A0A0G8AU89"/>
<name>A0A0G8AU89_9SYNE</name>
<dbReference type="InterPro" id="IPR015928">
    <property type="entry name" value="Aconitase/3IPM_dehydase_swvl"/>
</dbReference>
<dbReference type="InterPro" id="IPR004431">
    <property type="entry name" value="3-IsopropMal_deHydase_ssu"/>
</dbReference>
<dbReference type="GO" id="GO:0003861">
    <property type="term" value="F:3-isopropylmalate dehydratase activity"/>
    <property type="evidence" value="ECO:0007669"/>
    <property type="project" value="UniProtKB-EC"/>
</dbReference>
<accession>A0A0G8AU89</accession>
<evidence type="ECO:0000259" key="14">
    <source>
        <dbReference type="Pfam" id="PF00694"/>
    </source>
</evidence>
<evidence type="ECO:0000256" key="3">
    <source>
        <dbReference type="ARBA" id="ARBA00004729"/>
    </source>
</evidence>
<dbReference type="EMBL" id="JYFQ01000142">
    <property type="protein sequence ID" value="KKZ11446.1"/>
    <property type="molecule type" value="Genomic_DNA"/>
</dbReference>
<dbReference type="InterPro" id="IPR050075">
    <property type="entry name" value="LeuD"/>
</dbReference>
<evidence type="ECO:0000256" key="11">
    <source>
        <dbReference type="ARBA" id="ARBA00023304"/>
    </source>
</evidence>
<dbReference type="PANTHER" id="PTHR43345">
    <property type="entry name" value="3-ISOPROPYLMALATE DEHYDRATASE SMALL SUBUNIT 2-RELATED-RELATED"/>
    <property type="match status" value="1"/>
</dbReference>
<dbReference type="GO" id="GO:0009098">
    <property type="term" value="P:L-leucine biosynthetic process"/>
    <property type="evidence" value="ECO:0007669"/>
    <property type="project" value="UniProtKB-UniPathway"/>
</dbReference>
<dbReference type="GO" id="GO:0009316">
    <property type="term" value="C:3-isopropylmalate dehydratase complex"/>
    <property type="evidence" value="ECO:0007669"/>
    <property type="project" value="InterPro"/>
</dbReference>
<keyword evidence="10" id="KW-0456">Lyase</keyword>
<evidence type="ECO:0000256" key="7">
    <source>
        <dbReference type="ARBA" id="ARBA00017233"/>
    </source>
</evidence>
<proteinExistence type="inferred from homology"/>
<keyword evidence="8" id="KW-0432">Leucine biosynthesis</keyword>
<evidence type="ECO:0000256" key="1">
    <source>
        <dbReference type="ARBA" id="ARBA00000491"/>
    </source>
</evidence>